<dbReference type="PANTHER" id="PTHR44329:SF11">
    <property type="entry name" value="OS09G0443600 PROTEIN"/>
    <property type="match status" value="1"/>
</dbReference>
<keyword evidence="4 5" id="KW-0067">ATP-binding</keyword>
<evidence type="ECO:0000313" key="10">
    <source>
        <dbReference type="Proteomes" id="UP001420932"/>
    </source>
</evidence>
<dbReference type="SMART" id="SM00220">
    <property type="entry name" value="S_TKc"/>
    <property type="match status" value="1"/>
</dbReference>
<dbReference type="InterPro" id="IPR017441">
    <property type="entry name" value="Protein_kinase_ATP_BS"/>
</dbReference>
<comment type="similarity">
    <text evidence="6">Belongs to the protein kinase superfamily.</text>
</comment>
<dbReference type="InterPro" id="IPR011009">
    <property type="entry name" value="Kinase-like_dom_sf"/>
</dbReference>
<dbReference type="EMBL" id="JBBNAF010000005">
    <property type="protein sequence ID" value="KAK9142216.1"/>
    <property type="molecule type" value="Genomic_DNA"/>
</dbReference>
<evidence type="ECO:0000256" key="4">
    <source>
        <dbReference type="ARBA" id="ARBA00022840"/>
    </source>
</evidence>
<dbReference type="GO" id="GO:0004674">
    <property type="term" value="F:protein serine/threonine kinase activity"/>
    <property type="evidence" value="ECO:0007669"/>
    <property type="project" value="UniProtKB-KW"/>
</dbReference>
<evidence type="ECO:0000256" key="3">
    <source>
        <dbReference type="ARBA" id="ARBA00022777"/>
    </source>
</evidence>
<dbReference type="GO" id="GO:0005524">
    <property type="term" value="F:ATP binding"/>
    <property type="evidence" value="ECO:0007669"/>
    <property type="project" value="UniProtKB-UniRule"/>
</dbReference>
<keyword evidence="2 5" id="KW-0547">Nucleotide-binding</keyword>
<dbReference type="Proteomes" id="UP001420932">
    <property type="component" value="Unassembled WGS sequence"/>
</dbReference>
<dbReference type="Gene3D" id="1.10.510.10">
    <property type="entry name" value="Transferase(Phosphotransferase) domain 1"/>
    <property type="match status" value="1"/>
</dbReference>
<evidence type="ECO:0000256" key="5">
    <source>
        <dbReference type="PROSITE-ProRule" id="PRU10141"/>
    </source>
</evidence>
<keyword evidence="6" id="KW-0723">Serine/threonine-protein kinase</keyword>
<dbReference type="CDD" id="cd13999">
    <property type="entry name" value="STKc_MAP3K-like"/>
    <property type="match status" value="1"/>
</dbReference>
<dbReference type="PROSITE" id="PS00107">
    <property type="entry name" value="PROTEIN_KINASE_ATP"/>
    <property type="match status" value="1"/>
</dbReference>
<feature type="region of interest" description="Disordered" evidence="7">
    <location>
        <begin position="1"/>
        <end position="67"/>
    </location>
</feature>
<feature type="domain" description="Protein kinase" evidence="8">
    <location>
        <begin position="119"/>
        <end position="391"/>
    </location>
</feature>
<evidence type="ECO:0000256" key="7">
    <source>
        <dbReference type="SAM" id="MobiDB-lite"/>
    </source>
</evidence>
<keyword evidence="10" id="KW-1185">Reference proteome</keyword>
<feature type="binding site" evidence="5">
    <location>
        <position position="146"/>
    </location>
    <ligand>
        <name>ATP</name>
        <dbReference type="ChEBI" id="CHEBI:30616"/>
    </ligand>
</feature>
<dbReference type="InterPro" id="IPR051681">
    <property type="entry name" value="Ser/Thr_Kinases-Pseudokinases"/>
</dbReference>
<dbReference type="Pfam" id="PF00069">
    <property type="entry name" value="Pkinase"/>
    <property type="match status" value="1"/>
</dbReference>
<evidence type="ECO:0000259" key="8">
    <source>
        <dbReference type="PROSITE" id="PS50011"/>
    </source>
</evidence>
<keyword evidence="3" id="KW-0418">Kinase</keyword>
<dbReference type="Gene3D" id="3.30.200.20">
    <property type="entry name" value="Phosphorylase Kinase, domain 1"/>
    <property type="match status" value="1"/>
</dbReference>
<dbReference type="InterPro" id="IPR008271">
    <property type="entry name" value="Ser/Thr_kinase_AS"/>
</dbReference>
<dbReference type="SUPFAM" id="SSF56112">
    <property type="entry name" value="Protein kinase-like (PK-like)"/>
    <property type="match status" value="1"/>
</dbReference>
<name>A0AAP0JY47_9MAGN</name>
<reference evidence="9 10" key="1">
    <citation type="submission" date="2024-01" db="EMBL/GenBank/DDBJ databases">
        <title>Genome assemblies of Stephania.</title>
        <authorList>
            <person name="Yang L."/>
        </authorList>
    </citation>
    <scope>NUCLEOTIDE SEQUENCE [LARGE SCALE GENOMIC DNA]</scope>
    <source>
        <strain evidence="9">YNDBR</strain>
        <tissue evidence="9">Leaf</tissue>
    </source>
</reference>
<dbReference type="InterPro" id="IPR000719">
    <property type="entry name" value="Prot_kinase_dom"/>
</dbReference>
<dbReference type="PROSITE" id="PS00108">
    <property type="entry name" value="PROTEIN_KINASE_ST"/>
    <property type="match status" value="1"/>
</dbReference>
<evidence type="ECO:0000256" key="2">
    <source>
        <dbReference type="ARBA" id="ARBA00022741"/>
    </source>
</evidence>
<feature type="compositionally biased region" description="Low complexity" evidence="7">
    <location>
        <begin position="1"/>
        <end position="15"/>
    </location>
</feature>
<dbReference type="PANTHER" id="PTHR44329">
    <property type="entry name" value="SERINE/THREONINE-PROTEIN KINASE TNNI3K-RELATED"/>
    <property type="match status" value="1"/>
</dbReference>
<evidence type="ECO:0000256" key="1">
    <source>
        <dbReference type="ARBA" id="ARBA00022679"/>
    </source>
</evidence>
<proteinExistence type="inferred from homology"/>
<dbReference type="AlphaFoldDB" id="A0AAP0JY47"/>
<keyword evidence="1" id="KW-0808">Transferase</keyword>
<sequence>MLSRKSSSSSSSPGKQQKKKGKECASSSRSNKCCCLGMGSSHSSKKTPTPSYYHPPLPINPKQAPTTEVVPNKVSPDKRFIDRVQGYLSPRTLSPRNQNLATLAAQAKLQGWYIEPHEIELHEQIGRGSTAFIYKATWRGIEVAVKCMYPNFFISNENGNAFFAQEIETLSRQSHPFVLHLLGVCLDPPEHGWVVTEFLSMTLRDWLHGNGAKREVERSVPLPPLADRVEKAMEIAQAMQYLHEQKPKLIHRDLKPSNIFMDDAMHVRVADFGAARFLRDGEAATTGTYVYMAPEVIRCELYDEKCDVYSYAIILNELVTGQHPYIETDYGPTQIALEVAGGKLRPGLPEDDGQIEELLDLIRLSWDDDASVRPSFATITCTLRRVQERFISVD</sequence>
<accession>A0AAP0JY47</accession>
<comment type="caution">
    <text evidence="9">The sequence shown here is derived from an EMBL/GenBank/DDBJ whole genome shotgun (WGS) entry which is preliminary data.</text>
</comment>
<evidence type="ECO:0000256" key="6">
    <source>
        <dbReference type="RuleBase" id="RU000304"/>
    </source>
</evidence>
<dbReference type="PROSITE" id="PS50011">
    <property type="entry name" value="PROTEIN_KINASE_DOM"/>
    <property type="match status" value="1"/>
</dbReference>
<protein>
    <recommendedName>
        <fullName evidence="8">Protein kinase domain-containing protein</fullName>
    </recommendedName>
</protein>
<feature type="compositionally biased region" description="Low complexity" evidence="7">
    <location>
        <begin position="40"/>
        <end position="51"/>
    </location>
</feature>
<gene>
    <name evidence="9" type="ORF">Syun_011616</name>
</gene>
<evidence type="ECO:0000313" key="9">
    <source>
        <dbReference type="EMBL" id="KAK9142216.1"/>
    </source>
</evidence>
<organism evidence="9 10">
    <name type="scientific">Stephania yunnanensis</name>
    <dbReference type="NCBI Taxonomy" id="152371"/>
    <lineage>
        <taxon>Eukaryota</taxon>
        <taxon>Viridiplantae</taxon>
        <taxon>Streptophyta</taxon>
        <taxon>Embryophyta</taxon>
        <taxon>Tracheophyta</taxon>
        <taxon>Spermatophyta</taxon>
        <taxon>Magnoliopsida</taxon>
        <taxon>Ranunculales</taxon>
        <taxon>Menispermaceae</taxon>
        <taxon>Menispermoideae</taxon>
        <taxon>Cissampelideae</taxon>
        <taxon>Stephania</taxon>
    </lineage>
</organism>